<reference evidence="1 2" key="1">
    <citation type="submission" date="2019-03" db="EMBL/GenBank/DDBJ databases">
        <title>The genome sequence of a newly discovered highly antifungal drug resistant Aspergillus species, Aspergillus tanneri NIH 1004.</title>
        <authorList>
            <person name="Mounaud S."/>
            <person name="Singh I."/>
            <person name="Joardar V."/>
            <person name="Pakala S."/>
            <person name="Pakala S."/>
            <person name="Venepally P."/>
            <person name="Hoover J."/>
            <person name="Nierman W."/>
            <person name="Chung J."/>
            <person name="Losada L."/>
        </authorList>
    </citation>
    <scope>NUCLEOTIDE SEQUENCE [LARGE SCALE GENOMIC DNA]</scope>
    <source>
        <strain evidence="1 2">NIH1004</strain>
    </source>
</reference>
<dbReference type="AlphaFoldDB" id="A0A4S3JLR1"/>
<dbReference type="VEuPathDB" id="FungiDB:EYZ11_003993"/>
<comment type="caution">
    <text evidence="1">The sequence shown here is derived from an EMBL/GenBank/DDBJ whole genome shotgun (WGS) entry which is preliminary data.</text>
</comment>
<evidence type="ECO:0000313" key="2">
    <source>
        <dbReference type="Proteomes" id="UP000308092"/>
    </source>
</evidence>
<evidence type="ECO:0000313" key="1">
    <source>
        <dbReference type="EMBL" id="THC96549.1"/>
    </source>
</evidence>
<accession>A0A4S3JLR1</accession>
<sequence length="27" mass="3216">MERRCIRIRGTKLKYRLYGIDTGCVLT</sequence>
<organism evidence="1 2">
    <name type="scientific">Aspergillus tanneri</name>
    <dbReference type="NCBI Taxonomy" id="1220188"/>
    <lineage>
        <taxon>Eukaryota</taxon>
        <taxon>Fungi</taxon>
        <taxon>Dikarya</taxon>
        <taxon>Ascomycota</taxon>
        <taxon>Pezizomycotina</taxon>
        <taxon>Eurotiomycetes</taxon>
        <taxon>Eurotiomycetidae</taxon>
        <taxon>Eurotiales</taxon>
        <taxon>Aspergillaceae</taxon>
        <taxon>Aspergillus</taxon>
        <taxon>Aspergillus subgen. Circumdati</taxon>
    </lineage>
</organism>
<protein>
    <submittedName>
        <fullName evidence="1">Uncharacterized protein</fullName>
    </submittedName>
</protein>
<gene>
    <name evidence="1" type="ORF">EYZ11_003993</name>
</gene>
<proteinExistence type="predicted"/>
<dbReference type="Proteomes" id="UP000308092">
    <property type="component" value="Unassembled WGS sequence"/>
</dbReference>
<name>A0A4S3JLR1_9EURO</name>
<keyword evidence="2" id="KW-1185">Reference proteome</keyword>
<dbReference type="EMBL" id="SOSA01000109">
    <property type="protein sequence ID" value="THC96549.1"/>
    <property type="molecule type" value="Genomic_DNA"/>
</dbReference>